<evidence type="ECO:0000313" key="1">
    <source>
        <dbReference type="EMBL" id="KIM53830.1"/>
    </source>
</evidence>
<dbReference type="Proteomes" id="UP000053989">
    <property type="component" value="Unassembled WGS sequence"/>
</dbReference>
<proteinExistence type="predicted"/>
<gene>
    <name evidence="1" type="ORF">SCLCIDRAFT_87383</name>
</gene>
<dbReference type="OrthoDB" id="3256826at2759"/>
<dbReference type="InParanoid" id="A0A0C3CZ41"/>
<evidence type="ECO:0000313" key="2">
    <source>
        <dbReference type="Proteomes" id="UP000053989"/>
    </source>
</evidence>
<accession>A0A0C3CZ41</accession>
<dbReference type="HOGENOM" id="CLU_203411_0_0_1"/>
<feature type="non-terminal residue" evidence="1">
    <location>
        <position position="1"/>
    </location>
</feature>
<dbReference type="AlphaFoldDB" id="A0A0C3CZ41"/>
<sequence length="52" mass="5817">VATFYALCMTCQWSKPLNQKPYGLLNLLFALSTPWDAIGVDFVGPLPESKDR</sequence>
<reference evidence="1 2" key="1">
    <citation type="submission" date="2014-04" db="EMBL/GenBank/DDBJ databases">
        <authorList>
            <consortium name="DOE Joint Genome Institute"/>
            <person name="Kuo A."/>
            <person name="Kohler A."/>
            <person name="Nagy L.G."/>
            <person name="Floudas D."/>
            <person name="Copeland A."/>
            <person name="Barry K.W."/>
            <person name="Cichocki N."/>
            <person name="Veneault-Fourrey C."/>
            <person name="LaButti K."/>
            <person name="Lindquist E.A."/>
            <person name="Lipzen A."/>
            <person name="Lundell T."/>
            <person name="Morin E."/>
            <person name="Murat C."/>
            <person name="Sun H."/>
            <person name="Tunlid A."/>
            <person name="Henrissat B."/>
            <person name="Grigoriev I.V."/>
            <person name="Hibbett D.S."/>
            <person name="Martin F."/>
            <person name="Nordberg H.P."/>
            <person name="Cantor M.N."/>
            <person name="Hua S.X."/>
        </authorList>
    </citation>
    <scope>NUCLEOTIDE SEQUENCE [LARGE SCALE GENOMIC DNA]</scope>
    <source>
        <strain evidence="1 2">Foug A</strain>
    </source>
</reference>
<dbReference type="EMBL" id="KN822169">
    <property type="protein sequence ID" value="KIM53830.1"/>
    <property type="molecule type" value="Genomic_DNA"/>
</dbReference>
<feature type="non-terminal residue" evidence="1">
    <location>
        <position position="52"/>
    </location>
</feature>
<keyword evidence="2" id="KW-1185">Reference proteome</keyword>
<name>A0A0C3CZ41_9AGAM</name>
<protein>
    <submittedName>
        <fullName evidence="1">Uncharacterized protein</fullName>
    </submittedName>
</protein>
<organism evidence="1 2">
    <name type="scientific">Scleroderma citrinum Foug A</name>
    <dbReference type="NCBI Taxonomy" id="1036808"/>
    <lineage>
        <taxon>Eukaryota</taxon>
        <taxon>Fungi</taxon>
        <taxon>Dikarya</taxon>
        <taxon>Basidiomycota</taxon>
        <taxon>Agaricomycotina</taxon>
        <taxon>Agaricomycetes</taxon>
        <taxon>Agaricomycetidae</taxon>
        <taxon>Boletales</taxon>
        <taxon>Sclerodermatineae</taxon>
        <taxon>Sclerodermataceae</taxon>
        <taxon>Scleroderma</taxon>
    </lineage>
</organism>
<reference evidence="2" key="2">
    <citation type="submission" date="2015-01" db="EMBL/GenBank/DDBJ databases">
        <title>Evolutionary Origins and Diversification of the Mycorrhizal Mutualists.</title>
        <authorList>
            <consortium name="DOE Joint Genome Institute"/>
            <consortium name="Mycorrhizal Genomics Consortium"/>
            <person name="Kohler A."/>
            <person name="Kuo A."/>
            <person name="Nagy L.G."/>
            <person name="Floudas D."/>
            <person name="Copeland A."/>
            <person name="Barry K.W."/>
            <person name="Cichocki N."/>
            <person name="Veneault-Fourrey C."/>
            <person name="LaButti K."/>
            <person name="Lindquist E.A."/>
            <person name="Lipzen A."/>
            <person name="Lundell T."/>
            <person name="Morin E."/>
            <person name="Murat C."/>
            <person name="Riley R."/>
            <person name="Ohm R."/>
            <person name="Sun H."/>
            <person name="Tunlid A."/>
            <person name="Henrissat B."/>
            <person name="Grigoriev I.V."/>
            <person name="Hibbett D.S."/>
            <person name="Martin F."/>
        </authorList>
    </citation>
    <scope>NUCLEOTIDE SEQUENCE [LARGE SCALE GENOMIC DNA]</scope>
    <source>
        <strain evidence="2">Foug A</strain>
    </source>
</reference>